<dbReference type="InterPro" id="IPR029498">
    <property type="entry name" value="HeLo_dom"/>
</dbReference>
<gene>
    <name evidence="3" type="ORF">N0V93_002407</name>
</gene>
<dbReference type="InterPro" id="IPR038305">
    <property type="entry name" value="HeLo_sf"/>
</dbReference>
<dbReference type="Pfam" id="PF07714">
    <property type="entry name" value="PK_Tyr_Ser-Thr"/>
    <property type="match status" value="1"/>
</dbReference>
<sequence>MDSTSLSFELFAICVKVYKLLIDAESMPKDSLYLRIRLQIERDKLVDWAVLANLSEDERTLTSGLQLNLHKLNGALQEIRLVLLDLAKLTGWQETDQMNACIAKRSLHDSPKASPLKLNSSLQRKAVSFAERTRIFPRKVSWKSFDGKAFELLLAKLAALNQNLTYFFGQRQQDTHLRMQENTFMGIIQSHDQIDELIGVMASLKATSLYRRISAHEQLLLQLARFKAIHTAMTEAGHSFEELRVRDYLGEPPSTHLTQILLDEGRYIDGEADNLSENEPVRTWGIYETVPVWVEWKYYEPIGRQNNPPPHIEGRIAKLATLLNDKQKPEQFSVPDCLGYIHEADKTRFGFVFHGAGNLPPPRLLDMIASTSRPKPSLTTRLQIARAVATSIWYLHASNWLHKGLRSENVVFPFKPPAPPYLTGFDFSRPAKVTERPENRYHDLYRHPLTQFEYPQEGRDGFKKLYDIYSLGVVLYEIGMWKPVHAILGIDMAAGIGLAEIEDTQKRLLSDNCLMSLAADVGDAYMATVASCLSGDFGFDSFDGLSDQANYDARLQLEFGERVIRKLESVMV</sequence>
<evidence type="ECO:0008006" key="5">
    <source>
        <dbReference type="Google" id="ProtNLM"/>
    </source>
</evidence>
<accession>A0A9W8YUQ2</accession>
<dbReference type="Gene3D" id="1.20.120.1020">
    <property type="entry name" value="Prion-inhibition and propagation, HeLo domain"/>
    <property type="match status" value="1"/>
</dbReference>
<dbReference type="GO" id="GO:0004672">
    <property type="term" value="F:protein kinase activity"/>
    <property type="evidence" value="ECO:0007669"/>
    <property type="project" value="InterPro"/>
</dbReference>
<feature type="domain" description="Serine-threonine/tyrosine-protein kinase catalytic" evidence="1">
    <location>
        <begin position="372"/>
        <end position="478"/>
    </location>
</feature>
<keyword evidence="4" id="KW-1185">Reference proteome</keyword>
<dbReference type="Proteomes" id="UP001140453">
    <property type="component" value="Unassembled WGS sequence"/>
</dbReference>
<dbReference type="PANTHER" id="PTHR37542">
    <property type="entry name" value="HELO DOMAIN-CONTAINING PROTEIN-RELATED"/>
    <property type="match status" value="1"/>
</dbReference>
<protein>
    <recommendedName>
        <fullName evidence="5">Protein kinase domain-containing protein</fullName>
    </recommendedName>
</protein>
<dbReference type="SUPFAM" id="SSF56112">
    <property type="entry name" value="Protein kinase-like (PK-like)"/>
    <property type="match status" value="1"/>
</dbReference>
<name>A0A9W8YUQ2_9PEZI</name>
<dbReference type="Gene3D" id="1.10.510.10">
    <property type="entry name" value="Transferase(Phosphotransferase) domain 1"/>
    <property type="match status" value="1"/>
</dbReference>
<dbReference type="InterPro" id="IPR011009">
    <property type="entry name" value="Kinase-like_dom_sf"/>
</dbReference>
<dbReference type="PANTHER" id="PTHR37542:SF1">
    <property type="entry name" value="PRION-INHIBITION AND PROPAGATION HELO DOMAIN-CONTAINING PROTEIN"/>
    <property type="match status" value="1"/>
</dbReference>
<evidence type="ECO:0000259" key="1">
    <source>
        <dbReference type="Pfam" id="PF07714"/>
    </source>
</evidence>
<evidence type="ECO:0000313" key="4">
    <source>
        <dbReference type="Proteomes" id="UP001140453"/>
    </source>
</evidence>
<feature type="domain" description="Prion-inhibition and propagation HeLo" evidence="2">
    <location>
        <begin position="5"/>
        <end position="197"/>
    </location>
</feature>
<dbReference type="EMBL" id="JAPEVB010000002">
    <property type="protein sequence ID" value="KAJ4393199.1"/>
    <property type="molecule type" value="Genomic_DNA"/>
</dbReference>
<organism evidence="3 4">
    <name type="scientific">Gnomoniopsis smithogilvyi</name>
    <dbReference type="NCBI Taxonomy" id="1191159"/>
    <lineage>
        <taxon>Eukaryota</taxon>
        <taxon>Fungi</taxon>
        <taxon>Dikarya</taxon>
        <taxon>Ascomycota</taxon>
        <taxon>Pezizomycotina</taxon>
        <taxon>Sordariomycetes</taxon>
        <taxon>Sordariomycetidae</taxon>
        <taxon>Diaporthales</taxon>
        <taxon>Gnomoniaceae</taxon>
        <taxon>Gnomoniopsis</taxon>
    </lineage>
</organism>
<evidence type="ECO:0000259" key="2">
    <source>
        <dbReference type="Pfam" id="PF14479"/>
    </source>
</evidence>
<proteinExistence type="predicted"/>
<dbReference type="AlphaFoldDB" id="A0A9W8YUQ2"/>
<dbReference type="InterPro" id="IPR001245">
    <property type="entry name" value="Ser-Thr/Tyr_kinase_cat_dom"/>
</dbReference>
<dbReference type="OrthoDB" id="1911848at2759"/>
<evidence type="ECO:0000313" key="3">
    <source>
        <dbReference type="EMBL" id="KAJ4393199.1"/>
    </source>
</evidence>
<dbReference type="Pfam" id="PF14479">
    <property type="entry name" value="HeLo"/>
    <property type="match status" value="1"/>
</dbReference>
<reference evidence="3" key="1">
    <citation type="submission" date="2022-10" db="EMBL/GenBank/DDBJ databases">
        <title>Tapping the CABI collections for fungal endophytes: first genome assemblies for Collariella, Neodidymelliopsis, Ascochyta clinopodiicola, Didymella pomorum, Didymosphaeria variabile, Neocosmospora piperis and Neocucurbitaria cava.</title>
        <authorList>
            <person name="Hill R."/>
        </authorList>
    </citation>
    <scope>NUCLEOTIDE SEQUENCE</scope>
    <source>
        <strain evidence="3">IMI 355082</strain>
    </source>
</reference>
<comment type="caution">
    <text evidence="3">The sequence shown here is derived from an EMBL/GenBank/DDBJ whole genome shotgun (WGS) entry which is preliminary data.</text>
</comment>